<sequence>MSLFCLVHGACQGAWVWDLLIPHLKAQGHKTVAMDLPIEDPDVTLSNYVDAVLKALPETEEDVVLVGHSMAGTVIPLVAEQYRVHQLVFIGSLIPLPGMCFLDQCYDEIPSDFLEQAQYKPPKAAKFEQLRDEPNVHVPASIGKFMTPDEPGKVVAMEFYYHDCEPDVANWAFSKTRNQRSLAYVFESFSSKNLPDVEYAYIACTGDRIISPAWQRYAARKRLGVEAIEIPSGHYPHLSRPAHLAEVLSEITSKKHL</sequence>
<dbReference type="InterPro" id="IPR052897">
    <property type="entry name" value="Sec-Metab_Biosynth_Hydrolase"/>
</dbReference>
<feature type="domain" description="AB hydrolase-1" evidence="1">
    <location>
        <begin position="6"/>
        <end position="242"/>
    </location>
</feature>
<gene>
    <name evidence="2" type="ORF">NIES593_03210</name>
</gene>
<evidence type="ECO:0000313" key="2">
    <source>
        <dbReference type="EMBL" id="OKH26100.1"/>
    </source>
</evidence>
<dbReference type="STRING" id="1921803.NIES593_03210"/>
<reference evidence="2 3" key="1">
    <citation type="submission" date="2016-11" db="EMBL/GenBank/DDBJ databases">
        <title>Draft Genome Sequences of Nine Cyanobacterial Strains from Diverse Habitats.</title>
        <authorList>
            <person name="Zhu T."/>
            <person name="Hou S."/>
            <person name="Lu X."/>
            <person name="Hess W.R."/>
        </authorList>
    </citation>
    <scope>NUCLEOTIDE SEQUENCE [LARGE SCALE GENOMIC DNA]</scope>
    <source>
        <strain evidence="2 3">NIES-593</strain>
    </source>
</reference>
<dbReference type="EMBL" id="MRCB01000002">
    <property type="protein sequence ID" value="OKH26100.1"/>
    <property type="molecule type" value="Genomic_DNA"/>
</dbReference>
<dbReference type="Pfam" id="PF12697">
    <property type="entry name" value="Abhydrolase_6"/>
    <property type="match status" value="1"/>
</dbReference>
<proteinExistence type="predicted"/>
<evidence type="ECO:0000259" key="1">
    <source>
        <dbReference type="Pfam" id="PF12697"/>
    </source>
</evidence>
<dbReference type="Gene3D" id="3.40.50.1820">
    <property type="entry name" value="alpha/beta hydrolase"/>
    <property type="match status" value="1"/>
</dbReference>
<comment type="caution">
    <text evidence="2">The sequence shown here is derived from an EMBL/GenBank/DDBJ whole genome shotgun (WGS) entry which is preliminary data.</text>
</comment>
<dbReference type="SUPFAM" id="SSF53474">
    <property type="entry name" value="alpha/beta-Hydrolases"/>
    <property type="match status" value="1"/>
</dbReference>
<keyword evidence="2" id="KW-0378">Hydrolase</keyword>
<dbReference type="InterPro" id="IPR029058">
    <property type="entry name" value="AB_hydrolase_fold"/>
</dbReference>
<dbReference type="RefSeq" id="WP_073598208.1">
    <property type="nucleotide sequence ID" value="NZ_MRCB01000002.1"/>
</dbReference>
<dbReference type="Proteomes" id="UP000186868">
    <property type="component" value="Unassembled WGS sequence"/>
</dbReference>
<dbReference type="PANTHER" id="PTHR37017:SF11">
    <property type="entry name" value="ESTERASE_LIPASE_THIOESTERASE DOMAIN-CONTAINING PROTEIN"/>
    <property type="match status" value="1"/>
</dbReference>
<organism evidence="2 3">
    <name type="scientific">Hydrococcus rivularis NIES-593</name>
    <dbReference type="NCBI Taxonomy" id="1921803"/>
    <lineage>
        <taxon>Bacteria</taxon>
        <taxon>Bacillati</taxon>
        <taxon>Cyanobacteriota</taxon>
        <taxon>Cyanophyceae</taxon>
        <taxon>Pleurocapsales</taxon>
        <taxon>Hydrococcaceae</taxon>
        <taxon>Hydrococcus</taxon>
    </lineage>
</organism>
<protein>
    <submittedName>
        <fullName evidence="2">Alpha/beta hydrolase</fullName>
    </submittedName>
</protein>
<name>A0A1U7HR72_9CYAN</name>
<dbReference type="InterPro" id="IPR000073">
    <property type="entry name" value="AB_hydrolase_1"/>
</dbReference>
<accession>A0A1U7HR72</accession>
<dbReference type="AlphaFoldDB" id="A0A1U7HR72"/>
<dbReference type="PANTHER" id="PTHR37017">
    <property type="entry name" value="AB HYDROLASE-1 DOMAIN-CONTAINING PROTEIN-RELATED"/>
    <property type="match status" value="1"/>
</dbReference>
<keyword evidence="3" id="KW-1185">Reference proteome</keyword>
<dbReference type="OrthoDB" id="9112061at2"/>
<dbReference type="GO" id="GO:0016787">
    <property type="term" value="F:hydrolase activity"/>
    <property type="evidence" value="ECO:0007669"/>
    <property type="project" value="UniProtKB-KW"/>
</dbReference>
<evidence type="ECO:0000313" key="3">
    <source>
        <dbReference type="Proteomes" id="UP000186868"/>
    </source>
</evidence>